<feature type="coiled-coil region" evidence="1">
    <location>
        <begin position="220"/>
        <end position="282"/>
    </location>
</feature>
<dbReference type="Gene3D" id="3.90.1750.20">
    <property type="entry name" value="Putative Large Serine Recombinase, Chain B, Domain 2"/>
    <property type="match status" value="1"/>
</dbReference>
<dbReference type="EMBL" id="LBYB01000005">
    <property type="protein sequence ID" value="KKR41890.1"/>
    <property type="molecule type" value="Genomic_DNA"/>
</dbReference>
<evidence type="ECO:0000259" key="2">
    <source>
        <dbReference type="PROSITE" id="PS51737"/>
    </source>
</evidence>
<proteinExistence type="predicted"/>
<dbReference type="PANTHER" id="PTHR30461">
    <property type="entry name" value="DNA-INVERTASE FROM LAMBDOID PROPHAGE"/>
    <property type="match status" value="1"/>
</dbReference>
<evidence type="ECO:0000256" key="1">
    <source>
        <dbReference type="SAM" id="Coils"/>
    </source>
</evidence>
<reference evidence="3 4" key="1">
    <citation type="journal article" date="2015" name="Nature">
        <title>rRNA introns, odd ribosomes, and small enigmatic genomes across a large radiation of phyla.</title>
        <authorList>
            <person name="Brown C.T."/>
            <person name="Hug L.A."/>
            <person name="Thomas B.C."/>
            <person name="Sharon I."/>
            <person name="Castelle C.J."/>
            <person name="Singh A."/>
            <person name="Wilkins M.J."/>
            <person name="Williams K.H."/>
            <person name="Banfield J.F."/>
        </authorList>
    </citation>
    <scope>NUCLEOTIDE SEQUENCE [LARGE SCALE GENOMIC DNA]</scope>
</reference>
<dbReference type="Proteomes" id="UP000034881">
    <property type="component" value="Unassembled WGS sequence"/>
</dbReference>
<dbReference type="InterPro" id="IPR011109">
    <property type="entry name" value="DNA_bind_recombinase_dom"/>
</dbReference>
<dbReference type="GO" id="GO:0000150">
    <property type="term" value="F:DNA strand exchange activity"/>
    <property type="evidence" value="ECO:0007669"/>
    <property type="project" value="InterPro"/>
</dbReference>
<dbReference type="Pfam" id="PF13408">
    <property type="entry name" value="Zn_ribbon_recom"/>
    <property type="match status" value="1"/>
</dbReference>
<organism evidence="3 4">
    <name type="scientific">Candidatus Daviesbacteria bacterium GW2011_GWC2_40_12</name>
    <dbReference type="NCBI Taxonomy" id="1618431"/>
    <lineage>
        <taxon>Bacteria</taxon>
        <taxon>Candidatus Daviesiibacteriota</taxon>
    </lineage>
</organism>
<evidence type="ECO:0000313" key="4">
    <source>
        <dbReference type="Proteomes" id="UP000034881"/>
    </source>
</evidence>
<dbReference type="GO" id="GO:0003677">
    <property type="term" value="F:DNA binding"/>
    <property type="evidence" value="ECO:0007669"/>
    <property type="project" value="InterPro"/>
</dbReference>
<evidence type="ECO:0000313" key="3">
    <source>
        <dbReference type="EMBL" id="KKR41890.1"/>
    </source>
</evidence>
<name>A0A0G0T459_9BACT</name>
<dbReference type="Pfam" id="PF07508">
    <property type="entry name" value="Recombinase"/>
    <property type="match status" value="1"/>
</dbReference>
<protein>
    <recommendedName>
        <fullName evidence="2">Recombinase domain-containing protein</fullName>
    </recommendedName>
</protein>
<dbReference type="InterPro" id="IPR025827">
    <property type="entry name" value="Zn_ribbon_recom_dom"/>
</dbReference>
<comment type="caution">
    <text evidence="3">The sequence shown here is derived from an EMBL/GenBank/DDBJ whole genome shotgun (WGS) entry which is preliminary data.</text>
</comment>
<dbReference type="PROSITE" id="PS51737">
    <property type="entry name" value="RECOMBINASE_DNA_BIND"/>
    <property type="match status" value="1"/>
</dbReference>
<accession>A0A0G0T459</accession>
<keyword evidence="1" id="KW-0175">Coiled coil</keyword>
<dbReference type="PANTHER" id="PTHR30461:SF23">
    <property type="entry name" value="DNA RECOMBINASE-RELATED"/>
    <property type="match status" value="1"/>
</dbReference>
<dbReference type="AlphaFoldDB" id="A0A0G0T459"/>
<dbReference type="InterPro" id="IPR050639">
    <property type="entry name" value="SSR_resolvase"/>
</dbReference>
<sequence length="368" mass="43050">MINKREATIVRMIFSWVVEDRLTMRGVVTKLQELGIQPKRSKKGVWNTSTLTSLLRNEAYIGTVIFNKSVAVVPQKPLNNEKYKRYKKTSRRLKPENEWVRIPITPILDKSLFERARNQLKLNFETCDRNKKNEYLLGGLIYCVCGKRRTGEGPQHGKHLYYRCSERVYSFPLPSKCKVKGVNARIADKLVWNGLVNFMSSPDLIKQQIQRWQKKRQLKSDTSFDNVDQLQQEIEKIKKEESRYLKAYGAEIITLEQFQETMTELRGKREVLENQIGHFESQKLDDVVLPTPEQIKIFSERAKKKLTSLRFEAQKAIMLKVVDTIIADQESLRVRGALYLSIQEEQNVKSYSEGRNSWTSECWKKHTV</sequence>
<feature type="domain" description="Recombinase" evidence="2">
    <location>
        <begin position="1"/>
        <end position="126"/>
    </location>
</feature>
<dbReference type="InterPro" id="IPR038109">
    <property type="entry name" value="DNA_bind_recomb_sf"/>
</dbReference>
<gene>
    <name evidence="3" type="ORF">UT77_C0005G0005</name>
</gene>